<dbReference type="GO" id="GO:0046872">
    <property type="term" value="F:metal ion binding"/>
    <property type="evidence" value="ECO:0007669"/>
    <property type="project" value="UniProtKB-KW"/>
</dbReference>
<evidence type="ECO:0000256" key="3">
    <source>
        <dbReference type="ARBA" id="ARBA00022842"/>
    </source>
</evidence>
<dbReference type="InterPro" id="IPR006439">
    <property type="entry name" value="HAD-SF_hydro_IA"/>
</dbReference>
<dbReference type="Gene3D" id="1.10.150.240">
    <property type="entry name" value="Putative phosphatase, domain 2"/>
    <property type="match status" value="1"/>
</dbReference>
<dbReference type="SFLD" id="SFLDG01129">
    <property type="entry name" value="C1.5:_HAD__Beta-PGM__Phosphata"/>
    <property type="match status" value="1"/>
</dbReference>
<dbReference type="InterPro" id="IPR041492">
    <property type="entry name" value="HAD_2"/>
</dbReference>
<dbReference type="PANTHER" id="PTHR46193:SF18">
    <property type="entry name" value="HEXITOL PHOSPHATASE B"/>
    <property type="match status" value="1"/>
</dbReference>
<organism evidence="5 6">
    <name type="scientific">Symbiochloris irregularis</name>
    <dbReference type="NCBI Taxonomy" id="706552"/>
    <lineage>
        <taxon>Eukaryota</taxon>
        <taxon>Viridiplantae</taxon>
        <taxon>Chlorophyta</taxon>
        <taxon>core chlorophytes</taxon>
        <taxon>Trebouxiophyceae</taxon>
        <taxon>Trebouxiales</taxon>
        <taxon>Trebouxiaceae</taxon>
        <taxon>Symbiochloris</taxon>
    </lineage>
</organism>
<accession>A0AAW1NYZ9</accession>
<evidence type="ECO:0000313" key="6">
    <source>
        <dbReference type="Proteomes" id="UP001465755"/>
    </source>
</evidence>
<keyword evidence="2" id="KW-0479">Metal-binding</keyword>
<gene>
    <name evidence="5" type="ORF">WJX73_005453</name>
</gene>
<evidence type="ECO:0008006" key="7">
    <source>
        <dbReference type="Google" id="ProtNLM"/>
    </source>
</evidence>
<dbReference type="CDD" id="cd07505">
    <property type="entry name" value="HAD_BPGM-like"/>
    <property type="match status" value="1"/>
</dbReference>
<protein>
    <recommendedName>
        <fullName evidence="7">Haloacid dehalogenase-like hydrolase domain-containing protein Sgpp</fullName>
    </recommendedName>
</protein>
<dbReference type="Gene3D" id="3.40.50.1000">
    <property type="entry name" value="HAD superfamily/HAD-like"/>
    <property type="match status" value="1"/>
</dbReference>
<name>A0AAW1NYZ9_9CHLO</name>
<dbReference type="GO" id="GO:0003824">
    <property type="term" value="F:catalytic activity"/>
    <property type="evidence" value="ECO:0007669"/>
    <property type="project" value="UniProtKB-ARBA"/>
</dbReference>
<dbReference type="Proteomes" id="UP001465755">
    <property type="component" value="Unassembled WGS sequence"/>
</dbReference>
<evidence type="ECO:0000256" key="4">
    <source>
        <dbReference type="ARBA" id="ARBA00023277"/>
    </source>
</evidence>
<proteinExistence type="predicted"/>
<dbReference type="InterPro" id="IPR036412">
    <property type="entry name" value="HAD-like_sf"/>
</dbReference>
<keyword evidence="6" id="KW-1185">Reference proteome</keyword>
<dbReference type="EMBL" id="JALJOQ010000070">
    <property type="protein sequence ID" value="KAK9802620.1"/>
    <property type="molecule type" value="Genomic_DNA"/>
</dbReference>
<dbReference type="NCBIfam" id="TIGR01509">
    <property type="entry name" value="HAD-SF-IA-v3"/>
    <property type="match status" value="1"/>
</dbReference>
<dbReference type="InterPro" id="IPR051600">
    <property type="entry name" value="Beta-PGM-like"/>
</dbReference>
<dbReference type="InterPro" id="IPR023214">
    <property type="entry name" value="HAD_sf"/>
</dbReference>
<reference evidence="5 6" key="1">
    <citation type="journal article" date="2024" name="Nat. Commun.">
        <title>Phylogenomics reveals the evolutionary origins of lichenization in chlorophyte algae.</title>
        <authorList>
            <person name="Puginier C."/>
            <person name="Libourel C."/>
            <person name="Otte J."/>
            <person name="Skaloud P."/>
            <person name="Haon M."/>
            <person name="Grisel S."/>
            <person name="Petersen M."/>
            <person name="Berrin J.G."/>
            <person name="Delaux P.M."/>
            <person name="Dal Grande F."/>
            <person name="Keller J."/>
        </authorList>
    </citation>
    <scope>NUCLEOTIDE SEQUENCE [LARGE SCALE GENOMIC DNA]</scope>
    <source>
        <strain evidence="5 6">SAG 2036</strain>
    </source>
</reference>
<dbReference type="SUPFAM" id="SSF56784">
    <property type="entry name" value="HAD-like"/>
    <property type="match status" value="1"/>
</dbReference>
<dbReference type="InterPro" id="IPR023198">
    <property type="entry name" value="PGP-like_dom2"/>
</dbReference>
<comment type="cofactor">
    <cofactor evidence="1">
        <name>Mg(2+)</name>
        <dbReference type="ChEBI" id="CHEBI:18420"/>
    </cofactor>
</comment>
<comment type="caution">
    <text evidence="5">The sequence shown here is derived from an EMBL/GenBank/DDBJ whole genome shotgun (WGS) entry which is preliminary data.</text>
</comment>
<keyword evidence="3" id="KW-0460">Magnesium</keyword>
<sequence length="289" mass="31969">MLSSSLGQCHPCPQSCDRTLPLGRSFLHGVPAPKQIRRSEAQRGVQHRQPGAFQVRASMAPGLPDLKKVKGVLFDVDGTLTDSDTLHFKAFLETLQKYNYNDGKPITREFFDDHLSGGQNSLLGPFLWPDWSKERQDAYCVEKEDRFRELADGVLKPLAGLNEYIVWIKRKGIKTAAVTNAPKPNVDAMLKAIHLDTFFEHVVLGETFERPKPHPDPYLKALELVGLTKDDCIVHEDSPAGTKAGKAAGIPVIGLLTSQTAERLTGAGTCHNINDYTEMIELLKQAGAW</sequence>
<dbReference type="Pfam" id="PF13419">
    <property type="entry name" value="HAD_2"/>
    <property type="match status" value="1"/>
</dbReference>
<evidence type="ECO:0000256" key="1">
    <source>
        <dbReference type="ARBA" id="ARBA00001946"/>
    </source>
</evidence>
<keyword evidence="4" id="KW-0119">Carbohydrate metabolism</keyword>
<evidence type="ECO:0000313" key="5">
    <source>
        <dbReference type="EMBL" id="KAK9802620.1"/>
    </source>
</evidence>
<dbReference type="PANTHER" id="PTHR46193">
    <property type="entry name" value="6-PHOSPHOGLUCONATE PHOSPHATASE"/>
    <property type="match status" value="1"/>
</dbReference>
<evidence type="ECO:0000256" key="2">
    <source>
        <dbReference type="ARBA" id="ARBA00022723"/>
    </source>
</evidence>
<dbReference type="SFLD" id="SFLDS00003">
    <property type="entry name" value="Haloacid_Dehalogenase"/>
    <property type="match status" value="1"/>
</dbReference>
<dbReference type="AlphaFoldDB" id="A0AAW1NYZ9"/>